<gene>
    <name evidence="2" type="ORF">AG1IA_09569</name>
</gene>
<dbReference type="HOGENOM" id="CLU_3015815_0_0_1"/>
<organism evidence="2 3">
    <name type="scientific">Thanatephorus cucumeris (strain AG1-IA)</name>
    <name type="common">Rice sheath blight fungus</name>
    <name type="synonym">Rhizoctonia solani</name>
    <dbReference type="NCBI Taxonomy" id="983506"/>
    <lineage>
        <taxon>Eukaryota</taxon>
        <taxon>Fungi</taxon>
        <taxon>Dikarya</taxon>
        <taxon>Basidiomycota</taxon>
        <taxon>Agaricomycotina</taxon>
        <taxon>Agaricomycetes</taxon>
        <taxon>Cantharellales</taxon>
        <taxon>Ceratobasidiaceae</taxon>
        <taxon>Rhizoctonia</taxon>
        <taxon>Rhizoctonia solani AG-1</taxon>
    </lineage>
</organism>
<evidence type="ECO:0000256" key="1">
    <source>
        <dbReference type="SAM" id="MobiDB-lite"/>
    </source>
</evidence>
<reference evidence="2 3" key="1">
    <citation type="journal article" date="2013" name="Nat. Commun.">
        <title>The evolution and pathogenic mechanisms of the rice sheath blight pathogen.</title>
        <authorList>
            <person name="Zheng A."/>
            <person name="Lin R."/>
            <person name="Xu L."/>
            <person name="Qin P."/>
            <person name="Tang C."/>
            <person name="Ai P."/>
            <person name="Zhang D."/>
            <person name="Liu Y."/>
            <person name="Sun Z."/>
            <person name="Feng H."/>
            <person name="Wang Y."/>
            <person name="Chen Y."/>
            <person name="Liang X."/>
            <person name="Fu R."/>
            <person name="Li Q."/>
            <person name="Zhang J."/>
            <person name="Yu X."/>
            <person name="Xie Z."/>
            <person name="Ding L."/>
            <person name="Guan P."/>
            <person name="Tang J."/>
            <person name="Liang Y."/>
            <person name="Wang S."/>
            <person name="Deng Q."/>
            <person name="Li S."/>
            <person name="Zhu J."/>
            <person name="Wang L."/>
            <person name="Liu H."/>
            <person name="Li P."/>
        </authorList>
    </citation>
    <scope>NUCLEOTIDE SEQUENCE [LARGE SCALE GENOMIC DNA]</scope>
    <source>
        <strain evidence="3">AG-1 IA</strain>
    </source>
</reference>
<accession>L8WE01</accession>
<dbReference type="EMBL" id="AFRT01003499">
    <property type="protein sequence ID" value="ELU36401.1"/>
    <property type="molecule type" value="Genomic_DNA"/>
</dbReference>
<evidence type="ECO:0000313" key="2">
    <source>
        <dbReference type="EMBL" id="ELU36401.1"/>
    </source>
</evidence>
<sequence>MGSNFSSDIPTVINDSKLIEPLRDATPNKLCFLSLHTQDTNPDPKLYQPGPVQHHE</sequence>
<protein>
    <submittedName>
        <fullName evidence="2">Uncharacterized protein</fullName>
    </submittedName>
</protein>
<feature type="region of interest" description="Disordered" evidence="1">
    <location>
        <begin position="35"/>
        <end position="56"/>
    </location>
</feature>
<evidence type="ECO:0000313" key="3">
    <source>
        <dbReference type="Proteomes" id="UP000011668"/>
    </source>
</evidence>
<dbReference type="AlphaFoldDB" id="L8WE01"/>
<name>L8WE01_THACA</name>
<dbReference type="Proteomes" id="UP000011668">
    <property type="component" value="Unassembled WGS sequence"/>
</dbReference>
<keyword evidence="3" id="KW-1185">Reference proteome</keyword>
<proteinExistence type="predicted"/>
<comment type="caution">
    <text evidence="2">The sequence shown here is derived from an EMBL/GenBank/DDBJ whole genome shotgun (WGS) entry which is preliminary data.</text>
</comment>